<dbReference type="Gene3D" id="2.50.20.20">
    <property type="match status" value="1"/>
</dbReference>
<comment type="caution">
    <text evidence="2">The sequence shown here is derived from an EMBL/GenBank/DDBJ whole genome shotgun (WGS) entry which is preliminary data.</text>
</comment>
<reference evidence="2" key="1">
    <citation type="journal article" date="2014" name="Int. J. Syst. Evol. Microbiol.">
        <title>Complete genome sequence of Corynebacterium casei LMG S-19264T (=DSM 44701T), isolated from a smear-ripened cheese.</title>
        <authorList>
            <consortium name="US DOE Joint Genome Institute (JGI-PGF)"/>
            <person name="Walter F."/>
            <person name="Albersmeier A."/>
            <person name="Kalinowski J."/>
            <person name="Ruckert C."/>
        </authorList>
    </citation>
    <scope>NUCLEOTIDE SEQUENCE</scope>
    <source>
        <strain evidence="2">CGMCC 4.7201</strain>
    </source>
</reference>
<evidence type="ECO:0000313" key="3">
    <source>
        <dbReference type="Proteomes" id="UP000641932"/>
    </source>
</evidence>
<gene>
    <name evidence="2" type="ORF">GCM10012280_20350</name>
</gene>
<accession>A0A917ZM92</accession>
<dbReference type="RefSeq" id="WP_189131233.1">
    <property type="nucleotide sequence ID" value="NZ_BMMS01000007.1"/>
</dbReference>
<organism evidence="2 3">
    <name type="scientific">Wenjunlia tyrosinilytica</name>
    <dbReference type="NCBI Taxonomy" id="1544741"/>
    <lineage>
        <taxon>Bacteria</taxon>
        <taxon>Bacillati</taxon>
        <taxon>Actinomycetota</taxon>
        <taxon>Actinomycetes</taxon>
        <taxon>Kitasatosporales</taxon>
        <taxon>Streptomycetaceae</taxon>
        <taxon>Wenjunlia</taxon>
    </lineage>
</organism>
<name>A0A917ZM92_9ACTN</name>
<evidence type="ECO:0008006" key="4">
    <source>
        <dbReference type="Google" id="ProtNLM"/>
    </source>
</evidence>
<dbReference type="Proteomes" id="UP000641932">
    <property type="component" value="Unassembled WGS sequence"/>
</dbReference>
<keyword evidence="3" id="KW-1185">Reference proteome</keyword>
<dbReference type="EMBL" id="BMMS01000007">
    <property type="protein sequence ID" value="GGO85778.1"/>
    <property type="molecule type" value="Genomic_DNA"/>
</dbReference>
<protein>
    <recommendedName>
        <fullName evidence="4">Lipoprotein</fullName>
    </recommendedName>
</protein>
<sequence length="262" mass="26831">MSIKHTLAATAVVCLAFGGVAGCGNSSGDSGKDDGKKAGSPSGDQGRAQGKPNGVEKLSAQQISEKARAELKNASSLRLVMDTAAAKTDLAIDRDGNCSGTAGSAKGQMEIIKRGEDVYVKPDSQFWATQGGSKGAAAKEVVGDRYIKTSVNDPQFGQAAGMCDLDAFTKDMDGDNDDKMAKGGTSTVDGVPVVALKGTKGSDKSTLYVATVGKPYVIKIVGTDDGRPASMGFKDYDKPVPSRTPGAGEVLDAAKLKELGTS</sequence>
<feature type="region of interest" description="Disordered" evidence="1">
    <location>
        <begin position="25"/>
        <end position="59"/>
    </location>
</feature>
<reference evidence="2" key="2">
    <citation type="submission" date="2020-09" db="EMBL/GenBank/DDBJ databases">
        <authorList>
            <person name="Sun Q."/>
            <person name="Zhou Y."/>
        </authorList>
    </citation>
    <scope>NUCLEOTIDE SEQUENCE</scope>
    <source>
        <strain evidence="2">CGMCC 4.7201</strain>
    </source>
</reference>
<dbReference type="AlphaFoldDB" id="A0A917ZM92"/>
<evidence type="ECO:0000313" key="2">
    <source>
        <dbReference type="EMBL" id="GGO85778.1"/>
    </source>
</evidence>
<evidence type="ECO:0000256" key="1">
    <source>
        <dbReference type="SAM" id="MobiDB-lite"/>
    </source>
</evidence>
<proteinExistence type="predicted"/>
<dbReference type="PROSITE" id="PS51257">
    <property type="entry name" value="PROKAR_LIPOPROTEIN"/>
    <property type="match status" value="1"/>
</dbReference>